<feature type="transmembrane region" description="Helical" evidence="1">
    <location>
        <begin position="159"/>
        <end position="182"/>
    </location>
</feature>
<proteinExistence type="predicted"/>
<feature type="transmembrane region" description="Helical" evidence="1">
    <location>
        <begin position="59"/>
        <end position="80"/>
    </location>
</feature>
<dbReference type="EMBL" id="LATX01002080">
    <property type="protein sequence ID" value="KTB34424.1"/>
    <property type="molecule type" value="Genomic_DNA"/>
</dbReference>
<evidence type="ECO:0000313" key="2">
    <source>
        <dbReference type="EMBL" id="KTB34424.1"/>
    </source>
</evidence>
<dbReference type="AlphaFoldDB" id="A0A0W0FDP8"/>
<keyword evidence="1" id="KW-1133">Transmembrane helix</keyword>
<feature type="transmembrane region" description="Helical" evidence="1">
    <location>
        <begin position="203"/>
        <end position="229"/>
    </location>
</feature>
<protein>
    <submittedName>
        <fullName evidence="2">Uncharacterized protein</fullName>
    </submittedName>
</protein>
<comment type="caution">
    <text evidence="2">The sequence shown here is derived from an EMBL/GenBank/DDBJ whole genome shotgun (WGS) entry which is preliminary data.</text>
</comment>
<dbReference type="Proteomes" id="UP000054988">
    <property type="component" value="Unassembled WGS sequence"/>
</dbReference>
<keyword evidence="1" id="KW-0472">Membrane</keyword>
<gene>
    <name evidence="2" type="ORF">WG66_13015</name>
</gene>
<evidence type="ECO:0000256" key="1">
    <source>
        <dbReference type="SAM" id="Phobius"/>
    </source>
</evidence>
<reference evidence="2 3" key="1">
    <citation type="submission" date="2015-12" db="EMBL/GenBank/DDBJ databases">
        <title>Draft genome sequence of Moniliophthora roreri, the causal agent of frosty pod rot of cacao.</title>
        <authorList>
            <person name="Aime M.C."/>
            <person name="Diaz-Valderrama J.R."/>
            <person name="Kijpornyongpan T."/>
            <person name="Phillips-Mora W."/>
        </authorList>
    </citation>
    <scope>NUCLEOTIDE SEQUENCE [LARGE SCALE GENOMIC DNA]</scope>
    <source>
        <strain evidence="2 3">MCA 2952</strain>
    </source>
</reference>
<evidence type="ECO:0000313" key="3">
    <source>
        <dbReference type="Proteomes" id="UP000054988"/>
    </source>
</evidence>
<name>A0A0W0FDP8_MONRR</name>
<accession>A0A0W0FDP8</accession>
<feature type="transmembrane region" description="Helical" evidence="1">
    <location>
        <begin position="20"/>
        <end position="47"/>
    </location>
</feature>
<sequence length="323" mass="35392">MPNTDISQDLSLVSLFGSNITLNSAGLLTTAIFYGVYVVLFCCTIPILCNKEGNTRAKLVLLAAVITMFAIATFFIASYMQRKCQGIRKSGRSAILFRGHYRGLCRCLESMGAMVGQPEDSDRALSATSRVSSTLAFLGCFIEDDWPITLPPTCSSLNIATYVLSMATNITATCAIGYKVWLHWRVVKKYLGTFHARGGIEKVLVLLLESGVAYSMLWFLQVITLIPSVGASPVGAYVQQVLYAASVQLVGIYPTLVIVLVYLQRSLWDSSGSSTYVQAVVSEHSRNHRPIERGEDAELDILKPTRLVLEDGESHRSSTLTQV</sequence>
<keyword evidence="1" id="KW-0812">Transmembrane</keyword>
<feature type="transmembrane region" description="Helical" evidence="1">
    <location>
        <begin position="241"/>
        <end position="263"/>
    </location>
</feature>
<organism evidence="2 3">
    <name type="scientific">Moniliophthora roreri</name>
    <name type="common">Frosty pod rot fungus</name>
    <name type="synonym">Monilia roreri</name>
    <dbReference type="NCBI Taxonomy" id="221103"/>
    <lineage>
        <taxon>Eukaryota</taxon>
        <taxon>Fungi</taxon>
        <taxon>Dikarya</taxon>
        <taxon>Basidiomycota</taxon>
        <taxon>Agaricomycotina</taxon>
        <taxon>Agaricomycetes</taxon>
        <taxon>Agaricomycetidae</taxon>
        <taxon>Agaricales</taxon>
        <taxon>Marasmiineae</taxon>
        <taxon>Marasmiaceae</taxon>
        <taxon>Moniliophthora</taxon>
    </lineage>
</organism>